<feature type="region of interest" description="Disordered" evidence="1">
    <location>
        <begin position="133"/>
        <end position="200"/>
    </location>
</feature>
<dbReference type="Proteomes" id="UP000241394">
    <property type="component" value="Chromosome LG23"/>
</dbReference>
<keyword evidence="2" id="KW-1133">Transmembrane helix</keyword>
<feature type="compositionally biased region" description="Acidic residues" evidence="1">
    <location>
        <begin position="189"/>
        <end position="200"/>
    </location>
</feature>
<evidence type="ECO:0000313" key="4">
    <source>
        <dbReference type="Proteomes" id="UP000241394"/>
    </source>
</evidence>
<proteinExistence type="predicted"/>
<gene>
    <name evidence="3" type="ORF">CEY00_Acc21584</name>
</gene>
<reference evidence="3 4" key="1">
    <citation type="submission" date="2017-07" db="EMBL/GenBank/DDBJ databases">
        <title>An improved, manually edited Actinidia chinensis var. chinensis (kiwifruit) genome highlights the challenges associated with draft genomes and gene prediction in plants.</title>
        <authorList>
            <person name="Pilkington S."/>
            <person name="Crowhurst R."/>
            <person name="Hilario E."/>
            <person name="Nardozza S."/>
            <person name="Fraser L."/>
            <person name="Peng Y."/>
            <person name="Gunaseelan K."/>
            <person name="Simpson R."/>
            <person name="Tahir J."/>
            <person name="Deroles S."/>
            <person name="Templeton K."/>
            <person name="Luo Z."/>
            <person name="Davy M."/>
            <person name="Cheng C."/>
            <person name="Mcneilage M."/>
            <person name="Scaglione D."/>
            <person name="Liu Y."/>
            <person name="Zhang Q."/>
            <person name="Datson P."/>
            <person name="De Silva N."/>
            <person name="Gardiner S."/>
            <person name="Bassett H."/>
            <person name="Chagne D."/>
            <person name="Mccallum J."/>
            <person name="Dzierzon H."/>
            <person name="Deng C."/>
            <person name="Wang Y.-Y."/>
            <person name="Barron N."/>
            <person name="Manako K."/>
            <person name="Bowen J."/>
            <person name="Foster T."/>
            <person name="Erridge Z."/>
            <person name="Tiffin H."/>
            <person name="Waite C."/>
            <person name="Davies K."/>
            <person name="Grierson E."/>
            <person name="Laing W."/>
            <person name="Kirk R."/>
            <person name="Chen X."/>
            <person name="Wood M."/>
            <person name="Montefiori M."/>
            <person name="Brummell D."/>
            <person name="Schwinn K."/>
            <person name="Catanach A."/>
            <person name="Fullerton C."/>
            <person name="Li D."/>
            <person name="Meiyalaghan S."/>
            <person name="Nieuwenhuizen N."/>
            <person name="Read N."/>
            <person name="Prakash R."/>
            <person name="Hunter D."/>
            <person name="Zhang H."/>
            <person name="Mckenzie M."/>
            <person name="Knabel M."/>
            <person name="Harris A."/>
            <person name="Allan A."/>
            <person name="Chen A."/>
            <person name="Janssen B."/>
            <person name="Plunkett B."/>
            <person name="Dwamena C."/>
            <person name="Voogd C."/>
            <person name="Leif D."/>
            <person name="Lafferty D."/>
            <person name="Souleyre E."/>
            <person name="Varkonyi-Gasic E."/>
            <person name="Gambi F."/>
            <person name="Hanley J."/>
            <person name="Yao J.-L."/>
            <person name="Cheung J."/>
            <person name="David K."/>
            <person name="Warren B."/>
            <person name="Marsh K."/>
            <person name="Snowden K."/>
            <person name="Lin-Wang K."/>
            <person name="Brian L."/>
            <person name="Martinez-Sanchez M."/>
            <person name="Wang M."/>
            <person name="Ileperuma N."/>
            <person name="Macnee N."/>
            <person name="Campin R."/>
            <person name="Mcatee P."/>
            <person name="Drummond R."/>
            <person name="Espley R."/>
            <person name="Ireland H."/>
            <person name="Wu R."/>
            <person name="Atkinson R."/>
            <person name="Karunairetnam S."/>
            <person name="Bulley S."/>
            <person name="Chunkath S."/>
            <person name="Hanley Z."/>
            <person name="Storey R."/>
            <person name="Thrimawithana A."/>
            <person name="Thomson S."/>
            <person name="David C."/>
            <person name="Testolin R."/>
        </authorList>
    </citation>
    <scope>NUCLEOTIDE SEQUENCE [LARGE SCALE GENOMIC DNA]</scope>
    <source>
        <strain evidence="4">cv. Red5</strain>
        <tissue evidence="3">Young leaf</tissue>
    </source>
</reference>
<evidence type="ECO:0000313" key="3">
    <source>
        <dbReference type="EMBL" id="PSR95557.1"/>
    </source>
</evidence>
<keyword evidence="2" id="KW-0812">Transmembrane</keyword>
<dbReference type="EMBL" id="NKQK01000023">
    <property type="protein sequence ID" value="PSR95557.1"/>
    <property type="molecule type" value="Genomic_DNA"/>
</dbReference>
<dbReference type="OrthoDB" id="1727102at2759"/>
<dbReference type="InParanoid" id="A0A2R6PR89"/>
<organism evidence="3 4">
    <name type="scientific">Actinidia chinensis var. chinensis</name>
    <name type="common">Chinese soft-hair kiwi</name>
    <dbReference type="NCBI Taxonomy" id="1590841"/>
    <lineage>
        <taxon>Eukaryota</taxon>
        <taxon>Viridiplantae</taxon>
        <taxon>Streptophyta</taxon>
        <taxon>Embryophyta</taxon>
        <taxon>Tracheophyta</taxon>
        <taxon>Spermatophyta</taxon>
        <taxon>Magnoliopsida</taxon>
        <taxon>eudicotyledons</taxon>
        <taxon>Gunneridae</taxon>
        <taxon>Pentapetalae</taxon>
        <taxon>asterids</taxon>
        <taxon>Ericales</taxon>
        <taxon>Actinidiaceae</taxon>
        <taxon>Actinidia</taxon>
    </lineage>
</organism>
<feature type="compositionally biased region" description="Acidic residues" evidence="1">
    <location>
        <begin position="149"/>
        <end position="163"/>
    </location>
</feature>
<accession>A0A2R6PR89</accession>
<name>A0A2R6PR89_ACTCC</name>
<dbReference type="PANTHER" id="PTHR34947">
    <property type="entry name" value="TRANSMEMBRANE PROTEIN"/>
    <property type="match status" value="1"/>
</dbReference>
<feature type="transmembrane region" description="Helical" evidence="2">
    <location>
        <begin position="21"/>
        <end position="41"/>
    </location>
</feature>
<reference evidence="4" key="2">
    <citation type="journal article" date="2018" name="BMC Genomics">
        <title>A manually annotated Actinidia chinensis var. chinensis (kiwifruit) genome highlights the challenges associated with draft genomes and gene prediction in plants.</title>
        <authorList>
            <person name="Pilkington S.M."/>
            <person name="Crowhurst R."/>
            <person name="Hilario E."/>
            <person name="Nardozza S."/>
            <person name="Fraser L."/>
            <person name="Peng Y."/>
            <person name="Gunaseelan K."/>
            <person name="Simpson R."/>
            <person name="Tahir J."/>
            <person name="Deroles S.C."/>
            <person name="Templeton K."/>
            <person name="Luo Z."/>
            <person name="Davy M."/>
            <person name="Cheng C."/>
            <person name="McNeilage M."/>
            <person name="Scaglione D."/>
            <person name="Liu Y."/>
            <person name="Zhang Q."/>
            <person name="Datson P."/>
            <person name="De Silva N."/>
            <person name="Gardiner S.E."/>
            <person name="Bassett H."/>
            <person name="Chagne D."/>
            <person name="McCallum J."/>
            <person name="Dzierzon H."/>
            <person name="Deng C."/>
            <person name="Wang Y.Y."/>
            <person name="Barron L."/>
            <person name="Manako K."/>
            <person name="Bowen J."/>
            <person name="Foster T.M."/>
            <person name="Erridge Z.A."/>
            <person name="Tiffin H."/>
            <person name="Waite C.N."/>
            <person name="Davies K.M."/>
            <person name="Grierson E.P."/>
            <person name="Laing W.A."/>
            <person name="Kirk R."/>
            <person name="Chen X."/>
            <person name="Wood M."/>
            <person name="Montefiori M."/>
            <person name="Brummell D.A."/>
            <person name="Schwinn K.E."/>
            <person name="Catanach A."/>
            <person name="Fullerton C."/>
            <person name="Li D."/>
            <person name="Meiyalaghan S."/>
            <person name="Nieuwenhuizen N."/>
            <person name="Read N."/>
            <person name="Prakash R."/>
            <person name="Hunter D."/>
            <person name="Zhang H."/>
            <person name="McKenzie M."/>
            <person name="Knabel M."/>
            <person name="Harris A."/>
            <person name="Allan A.C."/>
            <person name="Gleave A."/>
            <person name="Chen A."/>
            <person name="Janssen B.J."/>
            <person name="Plunkett B."/>
            <person name="Ampomah-Dwamena C."/>
            <person name="Voogd C."/>
            <person name="Leif D."/>
            <person name="Lafferty D."/>
            <person name="Souleyre E.J.F."/>
            <person name="Varkonyi-Gasic E."/>
            <person name="Gambi F."/>
            <person name="Hanley J."/>
            <person name="Yao J.L."/>
            <person name="Cheung J."/>
            <person name="David K.M."/>
            <person name="Warren B."/>
            <person name="Marsh K."/>
            <person name="Snowden K.C."/>
            <person name="Lin-Wang K."/>
            <person name="Brian L."/>
            <person name="Martinez-Sanchez M."/>
            <person name="Wang M."/>
            <person name="Ileperuma N."/>
            <person name="Macnee N."/>
            <person name="Campin R."/>
            <person name="McAtee P."/>
            <person name="Drummond R.S.M."/>
            <person name="Espley R.V."/>
            <person name="Ireland H.S."/>
            <person name="Wu R."/>
            <person name="Atkinson R.G."/>
            <person name="Karunairetnam S."/>
            <person name="Bulley S."/>
            <person name="Chunkath S."/>
            <person name="Hanley Z."/>
            <person name="Storey R."/>
            <person name="Thrimawithana A.H."/>
            <person name="Thomson S."/>
            <person name="David C."/>
            <person name="Testolin R."/>
            <person name="Huang H."/>
            <person name="Hellens R.P."/>
            <person name="Schaffer R.J."/>
        </authorList>
    </citation>
    <scope>NUCLEOTIDE SEQUENCE [LARGE SCALE GENOMIC DNA]</scope>
    <source>
        <strain evidence="4">cv. Red5</strain>
    </source>
</reference>
<keyword evidence="2" id="KW-0472">Membrane</keyword>
<evidence type="ECO:0000256" key="2">
    <source>
        <dbReference type="SAM" id="Phobius"/>
    </source>
</evidence>
<protein>
    <submittedName>
        <fullName evidence="3">Kinetochore protein NDC80</fullName>
    </submittedName>
</protein>
<keyword evidence="4" id="KW-1185">Reference proteome</keyword>
<comment type="caution">
    <text evidence="3">The sequence shown here is derived from an EMBL/GenBank/DDBJ whole genome shotgun (WGS) entry which is preliminary data.</text>
</comment>
<dbReference type="Gramene" id="PSR95557">
    <property type="protein sequence ID" value="PSR95557"/>
    <property type="gene ID" value="CEY00_Acc21584"/>
</dbReference>
<dbReference type="OMA" id="HYFKFYF"/>
<sequence length="237" mass="27425">MDQSEYQNLHSLTQFITSQSLVKITQLLVSVSVFSIFILYSSWHSFFFHSFKFYSIDKNCSFLICNGILVFLAKTSGLIRFSPSSDLNQQLLEKIGDGYEDNLRSTSLETNEAFPEKEDSLENTMPLENIAVEEEEEDQEESKFSMERESEESNLIVEDEEQEPPSGLLKITSGDEEGEKELGTVEFPINEDDDNEEEEENMLLSTEELNKKFDEFIRRMKQEIRIGAQQQQLIMVH</sequence>
<evidence type="ECO:0000256" key="1">
    <source>
        <dbReference type="SAM" id="MobiDB-lite"/>
    </source>
</evidence>
<dbReference type="AlphaFoldDB" id="A0A2R6PR89"/>
<dbReference type="PANTHER" id="PTHR34947:SF2">
    <property type="entry name" value="TRANSMEMBRANE PROTEIN"/>
    <property type="match status" value="1"/>
</dbReference>